<gene>
    <name evidence="1" type="ORF">CTI12_AA021150</name>
</gene>
<evidence type="ECO:0000313" key="2">
    <source>
        <dbReference type="Proteomes" id="UP000245207"/>
    </source>
</evidence>
<evidence type="ECO:0000313" key="1">
    <source>
        <dbReference type="EMBL" id="PWA98301.1"/>
    </source>
</evidence>
<organism evidence="1 2">
    <name type="scientific">Artemisia annua</name>
    <name type="common">Sweet wormwood</name>
    <dbReference type="NCBI Taxonomy" id="35608"/>
    <lineage>
        <taxon>Eukaryota</taxon>
        <taxon>Viridiplantae</taxon>
        <taxon>Streptophyta</taxon>
        <taxon>Embryophyta</taxon>
        <taxon>Tracheophyta</taxon>
        <taxon>Spermatophyta</taxon>
        <taxon>Magnoliopsida</taxon>
        <taxon>eudicotyledons</taxon>
        <taxon>Gunneridae</taxon>
        <taxon>Pentapetalae</taxon>
        <taxon>asterids</taxon>
        <taxon>campanulids</taxon>
        <taxon>Asterales</taxon>
        <taxon>Asteraceae</taxon>
        <taxon>Asteroideae</taxon>
        <taxon>Anthemideae</taxon>
        <taxon>Artemisiinae</taxon>
        <taxon>Artemisia</taxon>
    </lineage>
</organism>
<accession>A0A2U1QJU5</accession>
<comment type="caution">
    <text evidence="1">The sequence shown here is derived from an EMBL/GenBank/DDBJ whole genome shotgun (WGS) entry which is preliminary data.</text>
</comment>
<dbReference type="STRING" id="35608.A0A2U1QJU5"/>
<sequence length="89" mass="10086">MEHDSPIRAGDLSFGSAAQLQQAVGKWLNDRLTNDDNTANENNTITSEEKWFDHLNSLSHLLMVPNDMLTDKSIRDEPMIQSRLSKEDS</sequence>
<dbReference type="AlphaFoldDB" id="A0A2U1QJU5"/>
<keyword evidence="2" id="KW-1185">Reference proteome</keyword>
<proteinExistence type="predicted"/>
<reference evidence="1 2" key="1">
    <citation type="journal article" date="2018" name="Mol. Plant">
        <title>The genome of Artemisia annua provides insight into the evolution of Asteraceae family and artemisinin biosynthesis.</title>
        <authorList>
            <person name="Shen Q."/>
            <person name="Zhang L."/>
            <person name="Liao Z."/>
            <person name="Wang S."/>
            <person name="Yan T."/>
            <person name="Shi P."/>
            <person name="Liu M."/>
            <person name="Fu X."/>
            <person name="Pan Q."/>
            <person name="Wang Y."/>
            <person name="Lv Z."/>
            <person name="Lu X."/>
            <person name="Zhang F."/>
            <person name="Jiang W."/>
            <person name="Ma Y."/>
            <person name="Chen M."/>
            <person name="Hao X."/>
            <person name="Li L."/>
            <person name="Tang Y."/>
            <person name="Lv G."/>
            <person name="Zhou Y."/>
            <person name="Sun X."/>
            <person name="Brodelius P.E."/>
            <person name="Rose J.K.C."/>
            <person name="Tang K."/>
        </authorList>
    </citation>
    <scope>NUCLEOTIDE SEQUENCE [LARGE SCALE GENOMIC DNA]</scope>
    <source>
        <strain evidence="2">cv. Huhao1</strain>
        <tissue evidence="1">Leaf</tissue>
    </source>
</reference>
<dbReference type="OrthoDB" id="20172at2759"/>
<name>A0A2U1QJU5_ARTAN</name>
<dbReference type="Proteomes" id="UP000245207">
    <property type="component" value="Unassembled WGS sequence"/>
</dbReference>
<protein>
    <submittedName>
        <fullName evidence="1">Uncharacterized protein</fullName>
    </submittedName>
</protein>
<dbReference type="EMBL" id="PKPP01000073">
    <property type="protein sequence ID" value="PWA98301.1"/>
    <property type="molecule type" value="Genomic_DNA"/>
</dbReference>